<gene>
    <name evidence="7" type="ORF">GWK15_01255</name>
    <name evidence="6" type="ORF">GXW75_08625</name>
</gene>
<dbReference type="AlphaFoldDB" id="A0A9X9WG47"/>
<dbReference type="SMART" id="SM00342">
    <property type="entry name" value="HTH_ARAC"/>
    <property type="match status" value="1"/>
</dbReference>
<feature type="domain" description="HTH araC/xylS-type" evidence="5">
    <location>
        <begin position="242"/>
        <end position="341"/>
    </location>
</feature>
<dbReference type="GO" id="GO:0043565">
    <property type="term" value="F:sequence-specific DNA binding"/>
    <property type="evidence" value="ECO:0007669"/>
    <property type="project" value="InterPro"/>
</dbReference>
<dbReference type="Proteomes" id="UP001138708">
    <property type="component" value="Unassembled WGS sequence"/>
</dbReference>
<name>A0A9X9WG47_9PROT</name>
<keyword evidence="8" id="KW-1185">Reference proteome</keyword>
<dbReference type="PROSITE" id="PS01124">
    <property type="entry name" value="HTH_ARAC_FAMILY_2"/>
    <property type="match status" value="1"/>
</dbReference>
<dbReference type="RefSeq" id="WP_168038283.1">
    <property type="nucleotide sequence ID" value="NZ_JAAEDK010000015.1"/>
</dbReference>
<evidence type="ECO:0000313" key="6">
    <source>
        <dbReference type="EMBL" id="MBR0659307.1"/>
    </source>
</evidence>
<dbReference type="Pfam" id="PF12833">
    <property type="entry name" value="HTH_18"/>
    <property type="match status" value="1"/>
</dbReference>
<evidence type="ECO:0000256" key="3">
    <source>
        <dbReference type="ARBA" id="ARBA00023163"/>
    </source>
</evidence>
<dbReference type="InterPro" id="IPR050204">
    <property type="entry name" value="AraC_XylS_family_regulators"/>
</dbReference>
<reference evidence="7 8" key="2">
    <citation type="submission" date="2020-02" db="EMBL/GenBank/DDBJ databases">
        <authorList>
            <person name="Sun Q."/>
            <person name="Inoue M."/>
        </authorList>
    </citation>
    <scope>NUCLEOTIDE SEQUENCE [LARGE SCALE GENOMIC DNA]</scope>
    <source>
        <strain evidence="7 8">KCTC 22478</strain>
    </source>
</reference>
<dbReference type="PANTHER" id="PTHR46796:SF6">
    <property type="entry name" value="ARAC SUBFAMILY"/>
    <property type="match status" value="1"/>
</dbReference>
<evidence type="ECO:0000256" key="2">
    <source>
        <dbReference type="ARBA" id="ARBA00023125"/>
    </source>
</evidence>
<dbReference type="SUPFAM" id="SSF46689">
    <property type="entry name" value="Homeodomain-like"/>
    <property type="match status" value="1"/>
</dbReference>
<dbReference type="Proteomes" id="UP000746741">
    <property type="component" value="Unassembled WGS sequence"/>
</dbReference>
<reference evidence="6" key="3">
    <citation type="journal article" date="2021" name="Syst. Appl. Microbiol.">
        <title>Roseomonas hellenica sp. nov., isolated from roots of wild-growing Alkanna tinctoria.</title>
        <authorList>
            <person name="Rat A."/>
            <person name="Naranjo H.D."/>
            <person name="Lebbe L."/>
            <person name="Cnockaert M."/>
            <person name="Krigas N."/>
            <person name="Grigoriadou K."/>
            <person name="Maloupa E."/>
            <person name="Willems A."/>
        </authorList>
    </citation>
    <scope>NUCLEOTIDE SEQUENCE</scope>
    <source>
        <strain evidence="6">LMG 31161</strain>
    </source>
</reference>
<feature type="region of interest" description="Disordered" evidence="4">
    <location>
        <begin position="1"/>
        <end position="20"/>
    </location>
</feature>
<accession>A0A9X9WG47</accession>
<keyword evidence="3" id="KW-0804">Transcription</keyword>
<evidence type="ECO:0000313" key="7">
    <source>
        <dbReference type="EMBL" id="NKE15559.1"/>
    </source>
</evidence>
<keyword evidence="1" id="KW-0805">Transcription regulation</keyword>
<evidence type="ECO:0000256" key="4">
    <source>
        <dbReference type="SAM" id="MobiDB-lite"/>
    </source>
</evidence>
<dbReference type="EMBL" id="JAAVUP010000001">
    <property type="protein sequence ID" value="NKE15559.1"/>
    <property type="molecule type" value="Genomic_DNA"/>
</dbReference>
<evidence type="ECO:0000259" key="5">
    <source>
        <dbReference type="PROSITE" id="PS01124"/>
    </source>
</evidence>
<dbReference type="PRINTS" id="PR00032">
    <property type="entry name" value="HTHARAC"/>
</dbReference>
<dbReference type="InterPro" id="IPR018062">
    <property type="entry name" value="HTH_AraC-typ_CS"/>
</dbReference>
<protein>
    <submittedName>
        <fullName evidence="6">Helix-turn-helix domain-containing protein</fullName>
    </submittedName>
</protein>
<keyword evidence="2" id="KW-0238">DNA-binding</keyword>
<proteinExistence type="predicted"/>
<comment type="caution">
    <text evidence="6">The sequence shown here is derived from an EMBL/GenBank/DDBJ whole genome shotgun (WGS) entry which is preliminary data.</text>
</comment>
<evidence type="ECO:0000313" key="8">
    <source>
        <dbReference type="Proteomes" id="UP000746741"/>
    </source>
</evidence>
<sequence length="371" mass="40054">MNEVSARLPRPGADAARLSTAGAEQRGAALRPVVVSTAALPPERQFDAWRSLSVPYLDGVKVHERAAPGFPATGTALGFGPFMFYGATLPAYDYGRTAARIRRDSLDHWIIAVCRRGLHRQSGCGADVEFRPGIPYVLSMARPFEAERRGEEIEWLSLFVARDAVPELEPALSAALYRPIETPFGRILADFLATLGREATALTAADLSRLVETTRSLLGAAVTSVTTEDGQGATLLEPLHLARVRRIIRENLGAATLGPARLCALAGISRSALYRLFEPLGGVASAIQQERLALAHRLLSDPEERRGIAQIAEAAGFFDPSTFSRAFRREFGIAPRDLRAEALAGIAPLPRSVRRGDGADRGCLVDLLRAL</sequence>
<reference evidence="6" key="1">
    <citation type="submission" date="2020-01" db="EMBL/GenBank/DDBJ databases">
        <authorList>
            <person name="Rat A."/>
        </authorList>
    </citation>
    <scope>NUCLEOTIDE SEQUENCE</scope>
    <source>
        <strain evidence="6">LMG 31161</strain>
    </source>
</reference>
<evidence type="ECO:0000313" key="9">
    <source>
        <dbReference type="Proteomes" id="UP001138708"/>
    </source>
</evidence>
<dbReference type="Gene3D" id="1.10.10.60">
    <property type="entry name" value="Homeodomain-like"/>
    <property type="match status" value="1"/>
</dbReference>
<organism evidence="6 9">
    <name type="scientific">Neoroseomonas oryzicola</name>
    <dbReference type="NCBI Taxonomy" id="535904"/>
    <lineage>
        <taxon>Bacteria</taxon>
        <taxon>Pseudomonadati</taxon>
        <taxon>Pseudomonadota</taxon>
        <taxon>Alphaproteobacteria</taxon>
        <taxon>Acetobacterales</taxon>
        <taxon>Acetobacteraceae</taxon>
        <taxon>Neoroseomonas</taxon>
    </lineage>
</organism>
<dbReference type="InterPro" id="IPR020449">
    <property type="entry name" value="Tscrpt_reg_AraC-type_HTH"/>
</dbReference>
<evidence type="ECO:0000256" key="1">
    <source>
        <dbReference type="ARBA" id="ARBA00023015"/>
    </source>
</evidence>
<dbReference type="PANTHER" id="PTHR46796">
    <property type="entry name" value="HTH-TYPE TRANSCRIPTIONAL ACTIVATOR RHAS-RELATED"/>
    <property type="match status" value="1"/>
</dbReference>
<dbReference type="GO" id="GO:0003700">
    <property type="term" value="F:DNA-binding transcription factor activity"/>
    <property type="evidence" value="ECO:0007669"/>
    <property type="project" value="InterPro"/>
</dbReference>
<dbReference type="EMBL" id="JAAEDK010000015">
    <property type="protein sequence ID" value="MBR0659307.1"/>
    <property type="molecule type" value="Genomic_DNA"/>
</dbReference>
<dbReference type="InterPro" id="IPR018060">
    <property type="entry name" value="HTH_AraC"/>
</dbReference>
<dbReference type="InterPro" id="IPR009057">
    <property type="entry name" value="Homeodomain-like_sf"/>
</dbReference>
<dbReference type="PROSITE" id="PS00041">
    <property type="entry name" value="HTH_ARAC_FAMILY_1"/>
    <property type="match status" value="1"/>
</dbReference>